<keyword evidence="1" id="KW-0812">Transmembrane</keyword>
<evidence type="ECO:0000313" key="3">
    <source>
        <dbReference type="Proteomes" id="UP001153069"/>
    </source>
</evidence>
<dbReference type="SUPFAM" id="SSF52266">
    <property type="entry name" value="SGNH hydrolase"/>
    <property type="match status" value="1"/>
</dbReference>
<keyword evidence="3" id="KW-1185">Reference proteome</keyword>
<evidence type="ECO:0000256" key="1">
    <source>
        <dbReference type="SAM" id="Phobius"/>
    </source>
</evidence>
<dbReference type="AlphaFoldDB" id="A0A9N8E055"/>
<feature type="transmembrane region" description="Helical" evidence="1">
    <location>
        <begin position="24"/>
        <end position="41"/>
    </location>
</feature>
<dbReference type="EMBL" id="CAICTM010000487">
    <property type="protein sequence ID" value="CAB9511500.1"/>
    <property type="molecule type" value="Genomic_DNA"/>
</dbReference>
<protein>
    <submittedName>
        <fullName evidence="2">Uncharacterized protein</fullName>
    </submittedName>
</protein>
<dbReference type="Proteomes" id="UP001153069">
    <property type="component" value="Unassembled WGS sequence"/>
</dbReference>
<dbReference type="OrthoDB" id="6090442at2759"/>
<gene>
    <name evidence="2" type="ORF">SEMRO_488_G152990.1</name>
</gene>
<keyword evidence="1" id="KW-1133">Transmembrane helix</keyword>
<organism evidence="2 3">
    <name type="scientific">Seminavis robusta</name>
    <dbReference type="NCBI Taxonomy" id="568900"/>
    <lineage>
        <taxon>Eukaryota</taxon>
        <taxon>Sar</taxon>
        <taxon>Stramenopiles</taxon>
        <taxon>Ochrophyta</taxon>
        <taxon>Bacillariophyta</taxon>
        <taxon>Bacillariophyceae</taxon>
        <taxon>Bacillariophycidae</taxon>
        <taxon>Naviculales</taxon>
        <taxon>Naviculaceae</taxon>
        <taxon>Seminavis</taxon>
    </lineage>
</organism>
<sequence length="418" mass="47305">MQGENQGSWNQHPFFSALFRRHRYVVGILLLVGTFVFYWTGRSISTRGTDASWNPQVDTVKSISNFNKADNHTTTTTNYVDTTTTITKSTTAVASTKEDYCIWSPSSPRNCQKVLHDRIAQQTVSSSARYSWLFFGDSTVAQLWYTSSLQNLLVDLAVTQLQEQEGAQCVSLSHTNCHSVRISQQCHLNQAYNLSLPRHWESPRLGEGPAKNATDPTELCLGCHSCHSSFIQCSPNRNSYNNTPASNRNICRPILYGGYIAMPFARDVILQTPHYRTSQENLLLEYLTTNNQQQSICVVRTGLHDMALPDMTQSLFVSNVQWYLRLLLRRVCAHVIWLQNTAPSANATKYPQTMERVRAYDEGVYDALQQPLSDQVTTVDVWEASLQAQHADHIHLTSDWNRALGMFFVKLATKLTVP</sequence>
<reference evidence="2" key="1">
    <citation type="submission" date="2020-06" db="EMBL/GenBank/DDBJ databases">
        <authorList>
            <consortium name="Plant Systems Biology data submission"/>
        </authorList>
    </citation>
    <scope>NUCLEOTIDE SEQUENCE</scope>
    <source>
        <strain evidence="2">D6</strain>
    </source>
</reference>
<name>A0A9N8E055_9STRA</name>
<evidence type="ECO:0000313" key="2">
    <source>
        <dbReference type="EMBL" id="CAB9511500.1"/>
    </source>
</evidence>
<comment type="caution">
    <text evidence="2">The sequence shown here is derived from an EMBL/GenBank/DDBJ whole genome shotgun (WGS) entry which is preliminary data.</text>
</comment>
<keyword evidence="1" id="KW-0472">Membrane</keyword>
<accession>A0A9N8E055</accession>
<proteinExistence type="predicted"/>